<dbReference type="STRING" id="312017.I7MFC7"/>
<comment type="similarity">
    <text evidence="1">Belongs to the FMO family.</text>
</comment>
<organism evidence="5 6">
    <name type="scientific">Tetrahymena thermophila (strain SB210)</name>
    <dbReference type="NCBI Taxonomy" id="312017"/>
    <lineage>
        <taxon>Eukaryota</taxon>
        <taxon>Sar</taxon>
        <taxon>Alveolata</taxon>
        <taxon>Ciliophora</taxon>
        <taxon>Intramacronucleata</taxon>
        <taxon>Oligohymenophorea</taxon>
        <taxon>Hymenostomatida</taxon>
        <taxon>Tetrahymenina</taxon>
        <taxon>Tetrahymenidae</taxon>
        <taxon>Tetrahymena</taxon>
    </lineage>
</organism>
<dbReference type="InParanoid" id="I7MFC7"/>
<dbReference type="InterPro" id="IPR036188">
    <property type="entry name" value="FAD/NAD-bd_sf"/>
</dbReference>
<dbReference type="RefSeq" id="XP_001019872.1">
    <property type="nucleotide sequence ID" value="XM_001019872.1"/>
</dbReference>
<accession>I7MFC7</accession>
<gene>
    <name evidence="5" type="ORF">TTHERM_00586670</name>
</gene>
<reference evidence="6" key="1">
    <citation type="journal article" date="2006" name="PLoS Biol.">
        <title>Macronuclear genome sequence of the ciliate Tetrahymena thermophila, a model eukaryote.</title>
        <authorList>
            <person name="Eisen J.A."/>
            <person name="Coyne R.S."/>
            <person name="Wu M."/>
            <person name="Wu D."/>
            <person name="Thiagarajan M."/>
            <person name="Wortman J.R."/>
            <person name="Badger J.H."/>
            <person name="Ren Q."/>
            <person name="Amedeo P."/>
            <person name="Jones K.M."/>
            <person name="Tallon L.J."/>
            <person name="Delcher A.L."/>
            <person name="Salzberg S.L."/>
            <person name="Silva J.C."/>
            <person name="Haas B.J."/>
            <person name="Majoros W.H."/>
            <person name="Farzad M."/>
            <person name="Carlton J.M."/>
            <person name="Smith R.K. Jr."/>
            <person name="Garg J."/>
            <person name="Pearlman R.E."/>
            <person name="Karrer K.M."/>
            <person name="Sun L."/>
            <person name="Manning G."/>
            <person name="Elde N.C."/>
            <person name="Turkewitz A.P."/>
            <person name="Asai D.J."/>
            <person name="Wilkes D.E."/>
            <person name="Wang Y."/>
            <person name="Cai H."/>
            <person name="Collins K."/>
            <person name="Stewart B.A."/>
            <person name="Lee S.R."/>
            <person name="Wilamowska K."/>
            <person name="Weinberg Z."/>
            <person name="Ruzzo W.L."/>
            <person name="Wloga D."/>
            <person name="Gaertig J."/>
            <person name="Frankel J."/>
            <person name="Tsao C.-C."/>
            <person name="Gorovsky M.A."/>
            <person name="Keeling P.J."/>
            <person name="Waller R.F."/>
            <person name="Patron N.J."/>
            <person name="Cherry J.M."/>
            <person name="Stover N.A."/>
            <person name="Krieger C.J."/>
            <person name="del Toro C."/>
            <person name="Ryder H.F."/>
            <person name="Williamson S.C."/>
            <person name="Barbeau R.A."/>
            <person name="Hamilton E.P."/>
            <person name="Orias E."/>
        </authorList>
    </citation>
    <scope>NUCLEOTIDE SEQUENCE [LARGE SCALE GENOMIC DNA]</scope>
    <source>
        <strain evidence="6">SB210</strain>
    </source>
</reference>
<dbReference type="eggNOG" id="KOG1399">
    <property type="taxonomic scope" value="Eukaryota"/>
</dbReference>
<proteinExistence type="inferred from homology"/>
<dbReference type="InterPro" id="IPR020946">
    <property type="entry name" value="Flavin_mOase-like"/>
</dbReference>
<dbReference type="PANTHER" id="PTHR23023">
    <property type="entry name" value="DIMETHYLANILINE MONOOXYGENASE"/>
    <property type="match status" value="1"/>
</dbReference>
<evidence type="ECO:0000256" key="4">
    <source>
        <dbReference type="ARBA" id="ARBA00023002"/>
    </source>
</evidence>
<evidence type="ECO:0000313" key="6">
    <source>
        <dbReference type="Proteomes" id="UP000009168"/>
    </source>
</evidence>
<dbReference type="Proteomes" id="UP000009168">
    <property type="component" value="Unassembled WGS sequence"/>
</dbReference>
<keyword evidence="5" id="KW-0503">Monooxygenase</keyword>
<dbReference type="OMA" id="CTGHHFL"/>
<dbReference type="GO" id="GO:0004499">
    <property type="term" value="F:N,N-dimethylaniline monooxygenase activity"/>
    <property type="evidence" value="ECO:0007669"/>
    <property type="project" value="InterPro"/>
</dbReference>
<dbReference type="EMBL" id="GG662637">
    <property type="protein sequence ID" value="EAR99627.1"/>
    <property type="molecule type" value="Genomic_DNA"/>
</dbReference>
<dbReference type="AlphaFoldDB" id="I7MFC7"/>
<protein>
    <submittedName>
        <fullName evidence="5">Flavin-binding monooxygenase-like protein</fullName>
    </submittedName>
</protein>
<dbReference type="Gene3D" id="3.50.50.60">
    <property type="entry name" value="FAD/NAD(P)-binding domain"/>
    <property type="match status" value="2"/>
</dbReference>
<dbReference type="HOGENOM" id="CLU_529478_0_0_1"/>
<keyword evidence="2" id="KW-0285">Flavoprotein</keyword>
<dbReference type="GO" id="GO:0050661">
    <property type="term" value="F:NADP binding"/>
    <property type="evidence" value="ECO:0007669"/>
    <property type="project" value="InterPro"/>
</dbReference>
<dbReference type="GeneID" id="7840476"/>
<keyword evidence="4" id="KW-0560">Oxidoreductase</keyword>
<evidence type="ECO:0000256" key="2">
    <source>
        <dbReference type="ARBA" id="ARBA00022630"/>
    </source>
</evidence>
<dbReference type="KEGG" id="tet:TTHERM_00586670"/>
<evidence type="ECO:0000313" key="5">
    <source>
        <dbReference type="EMBL" id="EAR99627.1"/>
    </source>
</evidence>
<keyword evidence="6" id="KW-1185">Reference proteome</keyword>
<dbReference type="OrthoDB" id="413515at2759"/>
<evidence type="ECO:0000256" key="1">
    <source>
        <dbReference type="ARBA" id="ARBA00009183"/>
    </source>
</evidence>
<dbReference type="GO" id="GO:0050660">
    <property type="term" value="F:flavin adenine dinucleotide binding"/>
    <property type="evidence" value="ECO:0007669"/>
    <property type="project" value="InterPro"/>
</dbReference>
<sequence length="501" mass="58319">MNPIQDSEINYAKNYAKFDNSVLIIGAGPCGILSTRYVSEKNNVLCVDGKSDLGGLWKFEEVNEYNHPSLQSDAYYNSYGVLQSSLYEDLQCNDCKSMMCYKGLAPKRENDEYMFSEQFYDYLLQYSKKYNLSKYMAFNTFVQSVRLSKNVTQEEKQELGFDLNKRFLIQLVDSNDYNQNSRFVQADQVIVCTGHYSVPNYPNIENQSTFSGDLIHMHYFRKNKIAQYANHHLVIYGAGLSAQDIVLILLKRQRDLKPSKITVIGQKNLIEAQSKSDCYLEEMTTGRLVYKSGNITKFNSPNSILLDNGEIIENVDNVLYATGYQYSYPFLEKNSHIDNIIEFYNERKNSFGPLYRRMFAVREPNLIFLGTVQTVFQLQSCLERQAIVASRYIDQKVELPNQQEMEKSFQEDFDEACKIHPDGRYYLKAFITESGFNDFKYTQQLLQLAQIPLDQGFEKIYKEVIYPLYLKLFINGNYPRLKTLNFENIIDPDYAPEENQF</sequence>
<keyword evidence="3" id="KW-0274">FAD</keyword>
<dbReference type="SUPFAM" id="SSF51905">
    <property type="entry name" value="FAD/NAD(P)-binding domain"/>
    <property type="match status" value="2"/>
</dbReference>
<dbReference type="InterPro" id="IPR050346">
    <property type="entry name" value="FMO-like"/>
</dbReference>
<dbReference type="Pfam" id="PF00743">
    <property type="entry name" value="FMO-like"/>
    <property type="match status" value="2"/>
</dbReference>
<evidence type="ECO:0000256" key="3">
    <source>
        <dbReference type="ARBA" id="ARBA00022827"/>
    </source>
</evidence>
<dbReference type="PRINTS" id="PR00368">
    <property type="entry name" value="FADPNR"/>
</dbReference>
<name>I7MFC7_TETTS</name>